<dbReference type="InterPro" id="IPR010064">
    <property type="entry name" value="HK97-gp10_tail"/>
</dbReference>
<gene>
    <name evidence="1" type="ORF">DVH29_02875</name>
</gene>
<dbReference type="AlphaFoldDB" id="A0A369W6M9"/>
<protein>
    <submittedName>
        <fullName evidence="1">HK97 gp10 family phage protein</fullName>
    </submittedName>
</protein>
<comment type="caution">
    <text evidence="1">The sequence shown here is derived from an EMBL/GenBank/DDBJ whole genome shotgun (WGS) entry which is preliminary data.</text>
</comment>
<keyword evidence="2" id="KW-1185">Reference proteome</keyword>
<dbReference type="EMBL" id="QQNH01000002">
    <property type="protein sequence ID" value="RDE10346.1"/>
    <property type="molecule type" value="Genomic_DNA"/>
</dbReference>
<dbReference type="Proteomes" id="UP000253759">
    <property type="component" value="Unassembled WGS sequence"/>
</dbReference>
<accession>A0A369W6M9</accession>
<organism evidence="1 2">
    <name type="scientific">Pelagibacterium lacus</name>
    <dbReference type="NCBI Taxonomy" id="2282655"/>
    <lineage>
        <taxon>Bacteria</taxon>
        <taxon>Pseudomonadati</taxon>
        <taxon>Pseudomonadota</taxon>
        <taxon>Alphaproteobacteria</taxon>
        <taxon>Hyphomicrobiales</taxon>
        <taxon>Devosiaceae</taxon>
        <taxon>Pelagibacterium</taxon>
    </lineage>
</organism>
<name>A0A369W6M9_9HYPH</name>
<dbReference type="Pfam" id="PF04883">
    <property type="entry name" value="HK97-gp10_like"/>
    <property type="match status" value="1"/>
</dbReference>
<evidence type="ECO:0000313" key="1">
    <source>
        <dbReference type="EMBL" id="RDE10346.1"/>
    </source>
</evidence>
<sequence>MARRNHTEGFQRLEKRLANIPKKIRQEMEKALIKSGEETAAAMKALVPVDDGDLRDSIVVTPPGGTTPLHGTGGSRHVPEGAVAVTAGNNGVRYGHLVEFGTRNENYPAQPFFYPGLRMTRTRNQRRIRRALGKAIKDSKNG</sequence>
<dbReference type="RefSeq" id="WP_114644638.1">
    <property type="nucleotide sequence ID" value="NZ_QQNH01000002.1"/>
</dbReference>
<dbReference type="NCBIfam" id="TIGR01725">
    <property type="entry name" value="phge_HK97_gp10"/>
    <property type="match status" value="1"/>
</dbReference>
<reference evidence="2" key="1">
    <citation type="submission" date="2018-07" db="EMBL/GenBank/DDBJ databases">
        <authorList>
            <person name="Liu B.-T."/>
            <person name="Du Z."/>
        </authorList>
    </citation>
    <scope>NUCLEOTIDE SEQUENCE [LARGE SCALE GENOMIC DNA]</scope>
    <source>
        <strain evidence="2">XYN52</strain>
    </source>
</reference>
<dbReference type="OrthoDB" id="8480914at2"/>
<evidence type="ECO:0000313" key="2">
    <source>
        <dbReference type="Proteomes" id="UP000253759"/>
    </source>
</evidence>
<proteinExistence type="predicted"/>